<evidence type="ECO:0000313" key="3">
    <source>
        <dbReference type="EMBL" id="SMX40294.1"/>
    </source>
</evidence>
<keyword evidence="4" id="KW-1185">Reference proteome</keyword>
<evidence type="ECO:0000256" key="1">
    <source>
        <dbReference type="SAM" id="MobiDB-lite"/>
    </source>
</evidence>
<sequence>MILFDTNAPETGQTAQHGLRNTLPEKTAEDSIEFSEIWSEVMEHDTPTVPALPHARSSVALHSDTTLDRVSLDTEATEVQPEFHTEESDLIEQVRTKAPPPSEARVMVSENGETSPERRQTPIMARVLDRSHMLEVADPEIAQTPYSETRSAMPIAEAETVNPTQLITVAGDPVIRPFKAQQVAETLTVQDEAAAPPQKAMGVPLSNPILPIANETDAQLRVPLGIERAPMKMIERIQNGNTPKLDEGAVAQSTRIAPVLTSRTDQSPPSVTAPIPTRFTDNLQQNGPPPAHRSQEYNWASKPMANSNPVDPAKIPPLPLSSMSMDETTTQMLSAVPDAEATVTMLQHAGTASTATTVAATPPTHAPQVAAQIVAAVTQSSRSTTEILLNPDELGRVRISLSNGDAGIIVNILTERSETADLMRRNIEILERDLRDMGFENPSFTFGERPDGSNEEWNDEYPEPEPNNPSNTTEPPTPNLRVTLNGGLDLKL</sequence>
<dbReference type="Gene3D" id="3.30.750.140">
    <property type="match status" value="1"/>
</dbReference>
<proteinExistence type="predicted"/>
<dbReference type="InterPro" id="IPR038610">
    <property type="entry name" value="FliK-like_C_sf"/>
</dbReference>
<evidence type="ECO:0000313" key="4">
    <source>
        <dbReference type="Proteomes" id="UP000203464"/>
    </source>
</evidence>
<keyword evidence="3" id="KW-0282">Flagellum</keyword>
<accession>A0A238KD15</accession>
<dbReference type="InterPro" id="IPR021136">
    <property type="entry name" value="Flagellar_hook_control-like_C"/>
</dbReference>
<dbReference type="AlphaFoldDB" id="A0A238KD15"/>
<feature type="region of interest" description="Disordered" evidence="1">
    <location>
        <begin position="439"/>
        <end position="492"/>
    </location>
</feature>
<protein>
    <submittedName>
        <fullName evidence="3">Flagellar hook-length control protein FliK</fullName>
    </submittedName>
</protein>
<dbReference type="Proteomes" id="UP000203464">
    <property type="component" value="Unassembled WGS sequence"/>
</dbReference>
<dbReference type="EMBL" id="FXYD01000003">
    <property type="protein sequence ID" value="SMX40294.1"/>
    <property type="molecule type" value="Genomic_DNA"/>
</dbReference>
<organism evidence="3 4">
    <name type="scientific">Octadecabacter ascidiaceicola</name>
    <dbReference type="NCBI Taxonomy" id="1655543"/>
    <lineage>
        <taxon>Bacteria</taxon>
        <taxon>Pseudomonadati</taxon>
        <taxon>Pseudomonadota</taxon>
        <taxon>Alphaproteobacteria</taxon>
        <taxon>Rhodobacterales</taxon>
        <taxon>Roseobacteraceae</taxon>
        <taxon>Octadecabacter</taxon>
    </lineage>
</organism>
<dbReference type="CDD" id="cd17470">
    <property type="entry name" value="T3SS_Flik_C"/>
    <property type="match status" value="1"/>
</dbReference>
<name>A0A238KD15_9RHOB</name>
<feature type="region of interest" description="Disordered" evidence="1">
    <location>
        <begin position="262"/>
        <end position="296"/>
    </location>
</feature>
<keyword evidence="3" id="KW-0966">Cell projection</keyword>
<gene>
    <name evidence="3" type="ORF">OCA8868_02343</name>
</gene>
<feature type="domain" description="Flagellar hook-length control protein-like C-terminal" evidence="2">
    <location>
        <begin position="378"/>
        <end position="452"/>
    </location>
</feature>
<dbReference type="Pfam" id="PF02120">
    <property type="entry name" value="Flg_hook"/>
    <property type="match status" value="1"/>
</dbReference>
<dbReference type="OrthoDB" id="7203912at2"/>
<dbReference type="RefSeq" id="WP_093996708.1">
    <property type="nucleotide sequence ID" value="NZ_FXYD01000003.1"/>
</dbReference>
<keyword evidence="3" id="KW-0969">Cilium</keyword>
<evidence type="ECO:0000259" key="2">
    <source>
        <dbReference type="Pfam" id="PF02120"/>
    </source>
</evidence>
<reference evidence="4" key="1">
    <citation type="submission" date="2017-05" db="EMBL/GenBank/DDBJ databases">
        <authorList>
            <person name="Rodrigo-Torres L."/>
            <person name="Arahal R. D."/>
            <person name="Lucena T."/>
        </authorList>
    </citation>
    <scope>NUCLEOTIDE SEQUENCE [LARGE SCALE GENOMIC DNA]</scope>
    <source>
        <strain evidence="4">CECT 8868</strain>
    </source>
</reference>
<feature type="compositionally biased region" description="Acidic residues" evidence="1">
    <location>
        <begin position="453"/>
        <end position="463"/>
    </location>
</feature>
<feature type="region of interest" description="Disordered" evidence="1">
    <location>
        <begin position="95"/>
        <end position="118"/>
    </location>
</feature>